<comment type="caution">
    <text evidence="1">The sequence shown here is derived from an EMBL/GenBank/DDBJ whole genome shotgun (WGS) entry which is preliminary data.</text>
</comment>
<keyword evidence="2" id="KW-1185">Reference proteome</keyword>
<protein>
    <submittedName>
        <fullName evidence="1">Uncharacterized protein</fullName>
    </submittedName>
</protein>
<sequence length="87" mass="9223">MMRFTDGAAGLDRGQLLDAIDEMRVAAAQLAVESTDFAGSGEPRRLTGRGVRPSLVQVVLAASRIGARLTGEAVGWGQVRIRSVLDQ</sequence>
<dbReference type="EMBL" id="JAJGQJ010000028">
    <property type="protein sequence ID" value="MCC4620920.1"/>
    <property type="molecule type" value="Genomic_DNA"/>
</dbReference>
<dbReference type="Proteomes" id="UP001199206">
    <property type="component" value="Unassembled WGS sequence"/>
</dbReference>
<dbReference type="RefSeq" id="WP_029219859.1">
    <property type="nucleotide sequence ID" value="NZ_CAWLZN010000001.1"/>
</dbReference>
<organism evidence="1 2">
    <name type="scientific">Xanthomonas cassavae CFBP 4642</name>
    <dbReference type="NCBI Taxonomy" id="1219375"/>
    <lineage>
        <taxon>Bacteria</taxon>
        <taxon>Pseudomonadati</taxon>
        <taxon>Pseudomonadota</taxon>
        <taxon>Gammaproteobacteria</taxon>
        <taxon>Lysobacterales</taxon>
        <taxon>Lysobacteraceae</taxon>
        <taxon>Xanthomonas</taxon>
    </lineage>
</organism>
<evidence type="ECO:0000313" key="2">
    <source>
        <dbReference type="Proteomes" id="UP001199206"/>
    </source>
</evidence>
<gene>
    <name evidence="1" type="ORF">LL965_12760</name>
</gene>
<reference evidence="1 2" key="1">
    <citation type="submission" date="2021-10" db="EMBL/GenBank/DDBJ databases">
        <title>Genome sequencing of Xanthomonas strains from NCPPB.</title>
        <authorList>
            <person name="Hussein R."/>
            <person name="Harrison J."/>
            <person name="Studholme D.J."/>
            <person name="Vicente J."/>
            <person name="Grant M."/>
        </authorList>
    </citation>
    <scope>NUCLEOTIDE SEQUENCE [LARGE SCALE GENOMIC DNA]</scope>
    <source>
        <strain evidence="1 2">NCPPB 101</strain>
    </source>
</reference>
<name>A0ABS8HG01_9XANT</name>
<evidence type="ECO:0000313" key="1">
    <source>
        <dbReference type="EMBL" id="MCC4620920.1"/>
    </source>
</evidence>
<proteinExistence type="predicted"/>
<accession>A0ABS8HG01</accession>